<dbReference type="GO" id="GO:0016020">
    <property type="term" value="C:membrane"/>
    <property type="evidence" value="ECO:0007669"/>
    <property type="project" value="UniProtKB-SubCell"/>
</dbReference>
<dbReference type="SUPFAM" id="SSF160240">
    <property type="entry name" value="Cation efflux protein cytoplasmic domain-like"/>
    <property type="match status" value="1"/>
</dbReference>
<evidence type="ECO:0000256" key="2">
    <source>
        <dbReference type="ARBA" id="ARBA00008114"/>
    </source>
</evidence>
<keyword evidence="6 7" id="KW-0472">Membrane</keyword>
<organism evidence="10 11">
    <name type="scientific">Winmispira thermophila (strain ATCC 49972 / DSM 6192 / RI 19.B1)</name>
    <name type="common">Spirochaeta thermophila</name>
    <dbReference type="NCBI Taxonomy" id="665571"/>
    <lineage>
        <taxon>Bacteria</taxon>
        <taxon>Pseudomonadati</taxon>
        <taxon>Spirochaetota</taxon>
        <taxon>Spirochaetia</taxon>
        <taxon>Winmispirales</taxon>
        <taxon>Winmispiraceae</taxon>
        <taxon>Winmispira</taxon>
    </lineage>
</organism>
<dbReference type="InterPro" id="IPR027470">
    <property type="entry name" value="Cation_efflux_CTD"/>
</dbReference>
<evidence type="ECO:0000313" key="10">
    <source>
        <dbReference type="EMBL" id="ADN01134.1"/>
    </source>
</evidence>
<keyword evidence="3" id="KW-0813">Transport</keyword>
<sequence>MYGSSDAQGAGTSGTTGHEMRTIQRAGFLSIVGNVVLFGIKLAAGLTSGSIAVVADAWHTLSDSISSIVLLVGARTARKPADDDHPFGHGRAELISTVMIGTILGMIGITFALDAVERLFHHEGAHYTDFTLWVVGFSILAKEAMAQYAFAVARKTGYSSVKADGWHHRSDALSSLLLLVGILAGGRFWWMDSALALGVSVFLGYTSYSILKEAFSPLLGEAPPEELETRIQDVVRRTQPEGPDIHHLHVHHYGRHTEVTFHVVLDGETSLRKAHEIVSVIEQDLRRELGLEATIHVEPFETWKDRQLRRRSRSNEPPADPGA</sequence>
<evidence type="ECO:0000256" key="4">
    <source>
        <dbReference type="ARBA" id="ARBA00022692"/>
    </source>
</evidence>
<dbReference type="EMBL" id="CP001698">
    <property type="protein sequence ID" value="ADN01134.1"/>
    <property type="molecule type" value="Genomic_DNA"/>
</dbReference>
<feature type="transmembrane region" description="Helical" evidence="7">
    <location>
        <begin position="172"/>
        <end position="189"/>
    </location>
</feature>
<dbReference type="PANTHER" id="PTHR43840">
    <property type="entry name" value="MITOCHONDRIAL METAL TRANSPORTER 1-RELATED"/>
    <property type="match status" value="1"/>
</dbReference>
<dbReference type="PANTHER" id="PTHR43840:SF15">
    <property type="entry name" value="MITOCHONDRIAL METAL TRANSPORTER 1-RELATED"/>
    <property type="match status" value="1"/>
</dbReference>
<evidence type="ECO:0000256" key="5">
    <source>
        <dbReference type="ARBA" id="ARBA00022989"/>
    </source>
</evidence>
<reference key="1">
    <citation type="submission" date="2009-08" db="EMBL/GenBank/DDBJ databases">
        <title>The genome sequence of Spirochaeta thermophila DSM6192.</title>
        <authorList>
            <person name="Angelov A."/>
            <person name="Mientus M."/>
            <person name="Wittenberg S."/>
            <person name="Lehmann R."/>
            <person name="Liesegang H."/>
            <person name="Daniel R."/>
            <person name="Liebl W."/>
        </authorList>
    </citation>
    <scope>NUCLEOTIDE SEQUENCE</scope>
    <source>
        <strain>DSM 6192</strain>
    </source>
</reference>
<name>E0RND4_WINT6</name>
<evidence type="ECO:0000256" key="7">
    <source>
        <dbReference type="SAM" id="Phobius"/>
    </source>
</evidence>
<dbReference type="RefSeq" id="WP_013312975.1">
    <property type="nucleotide sequence ID" value="NC_014484.1"/>
</dbReference>
<dbReference type="Gene3D" id="1.20.1510.10">
    <property type="entry name" value="Cation efflux protein transmembrane domain"/>
    <property type="match status" value="1"/>
</dbReference>
<comment type="similarity">
    <text evidence="2">Belongs to the cation diffusion facilitator (CDF) transporter (TC 2.A.4) family.</text>
</comment>
<evidence type="ECO:0000259" key="9">
    <source>
        <dbReference type="Pfam" id="PF16916"/>
    </source>
</evidence>
<evidence type="ECO:0000259" key="8">
    <source>
        <dbReference type="Pfam" id="PF01545"/>
    </source>
</evidence>
<evidence type="ECO:0000313" key="11">
    <source>
        <dbReference type="Proteomes" id="UP000001296"/>
    </source>
</evidence>
<dbReference type="eggNOG" id="COG0053">
    <property type="taxonomic scope" value="Bacteria"/>
</dbReference>
<dbReference type="Pfam" id="PF01545">
    <property type="entry name" value="Cation_efflux"/>
    <property type="match status" value="1"/>
</dbReference>
<dbReference type="InterPro" id="IPR050291">
    <property type="entry name" value="CDF_Transporter"/>
</dbReference>
<comment type="subcellular location">
    <subcellularLocation>
        <location evidence="1">Membrane</location>
        <topology evidence="1">Multi-pass membrane protein</topology>
    </subcellularLocation>
</comment>
<dbReference type="GO" id="GO:0008324">
    <property type="term" value="F:monoatomic cation transmembrane transporter activity"/>
    <property type="evidence" value="ECO:0007669"/>
    <property type="project" value="InterPro"/>
</dbReference>
<keyword evidence="4 7" id="KW-0812">Transmembrane</keyword>
<protein>
    <submittedName>
        <fullName evidence="10">Cation efflux family protein</fullName>
    </submittedName>
</protein>
<accession>E0RND4</accession>
<dbReference type="InterPro" id="IPR002524">
    <property type="entry name" value="Cation_efflux"/>
</dbReference>
<evidence type="ECO:0000256" key="1">
    <source>
        <dbReference type="ARBA" id="ARBA00004141"/>
    </source>
</evidence>
<dbReference type="Proteomes" id="UP000001296">
    <property type="component" value="Chromosome"/>
</dbReference>
<feature type="transmembrane region" description="Helical" evidence="7">
    <location>
        <begin position="50"/>
        <end position="73"/>
    </location>
</feature>
<reference evidence="10 11" key="2">
    <citation type="journal article" date="2010" name="J. Bacteriol.">
        <title>Genome sequence of the polysaccharide-degrading, thermophilic anaerobe Spirochaeta thermophila DSM 6192.</title>
        <authorList>
            <person name="Angelov A."/>
            <person name="Liebl S."/>
            <person name="Ballschmiter M."/>
            <person name="Bomeke M."/>
            <person name="Lehmann R."/>
            <person name="Liesegang H."/>
            <person name="Daniel R."/>
            <person name="Liebl W."/>
        </authorList>
    </citation>
    <scope>NUCLEOTIDE SEQUENCE [LARGE SCALE GENOMIC DNA]</scope>
    <source>
        <strain evidence="11">ATCC 49972 / DSM 6192 / RI 19.B1</strain>
    </source>
</reference>
<dbReference type="Pfam" id="PF16916">
    <property type="entry name" value="ZT_dimer"/>
    <property type="match status" value="1"/>
</dbReference>
<dbReference type="InterPro" id="IPR036837">
    <property type="entry name" value="Cation_efflux_CTD_sf"/>
</dbReference>
<feature type="transmembrane region" description="Helical" evidence="7">
    <location>
        <begin position="133"/>
        <end position="151"/>
    </location>
</feature>
<evidence type="ECO:0000256" key="3">
    <source>
        <dbReference type="ARBA" id="ARBA00022448"/>
    </source>
</evidence>
<evidence type="ECO:0000256" key="6">
    <source>
        <dbReference type="ARBA" id="ARBA00023136"/>
    </source>
</evidence>
<dbReference type="InterPro" id="IPR058533">
    <property type="entry name" value="Cation_efflux_TM"/>
</dbReference>
<dbReference type="Gene3D" id="3.30.70.1350">
    <property type="entry name" value="Cation efflux protein, cytoplasmic domain"/>
    <property type="match status" value="1"/>
</dbReference>
<dbReference type="KEGG" id="sta:STHERM_c01580"/>
<dbReference type="InterPro" id="IPR027469">
    <property type="entry name" value="Cation_efflux_TMD_sf"/>
</dbReference>
<dbReference type="NCBIfam" id="TIGR01297">
    <property type="entry name" value="CDF"/>
    <property type="match status" value="1"/>
</dbReference>
<feature type="transmembrane region" description="Helical" evidence="7">
    <location>
        <begin position="26"/>
        <end position="44"/>
    </location>
</feature>
<dbReference type="SUPFAM" id="SSF161111">
    <property type="entry name" value="Cation efflux protein transmembrane domain-like"/>
    <property type="match status" value="1"/>
</dbReference>
<dbReference type="PaxDb" id="665571-STHERM_c01580"/>
<proteinExistence type="inferred from homology"/>
<feature type="transmembrane region" description="Helical" evidence="7">
    <location>
        <begin position="94"/>
        <end position="113"/>
    </location>
</feature>
<dbReference type="FunFam" id="1.20.1510.10:FF:000006">
    <property type="entry name" value="Divalent cation efflux transporter"/>
    <property type="match status" value="1"/>
</dbReference>
<feature type="domain" description="Cation efflux protein transmembrane" evidence="8">
    <location>
        <begin position="28"/>
        <end position="219"/>
    </location>
</feature>
<dbReference type="HOGENOM" id="CLU_013430_3_0_12"/>
<gene>
    <name evidence="10" type="ordered locus">STHERM_c01580</name>
</gene>
<keyword evidence="5 7" id="KW-1133">Transmembrane helix</keyword>
<feature type="domain" description="Cation efflux protein cytoplasmic" evidence="9">
    <location>
        <begin position="223"/>
        <end position="300"/>
    </location>
</feature>
<dbReference type="AlphaFoldDB" id="E0RND4"/>